<keyword evidence="6" id="KW-1185">Reference proteome</keyword>
<dbReference type="EMBL" id="JACXIY010000021">
    <property type="protein sequence ID" value="MBD2870542.1"/>
    <property type="molecule type" value="Genomic_DNA"/>
</dbReference>
<dbReference type="PANTHER" id="PTHR34384:SF6">
    <property type="entry name" value="STAPHYLOFERRIN B SYNTHASE"/>
    <property type="match status" value="1"/>
</dbReference>
<comment type="pathway">
    <text evidence="1">Siderophore biosynthesis.</text>
</comment>
<dbReference type="Pfam" id="PF04183">
    <property type="entry name" value="IucA_IucC"/>
    <property type="match status" value="1"/>
</dbReference>
<dbReference type="InterPro" id="IPR007310">
    <property type="entry name" value="Aerobactin_biosyn_IucA/IucC_N"/>
</dbReference>
<gene>
    <name evidence="5" type="ORF">IDH41_18330</name>
</gene>
<dbReference type="Gene3D" id="6.10.250.3370">
    <property type="match status" value="1"/>
</dbReference>
<comment type="similarity">
    <text evidence="2">Belongs to the IucA/IucC family.</text>
</comment>
<dbReference type="InterPro" id="IPR022770">
    <property type="entry name" value="IucA/IucC-like_C"/>
</dbReference>
<dbReference type="AlphaFoldDB" id="A0A927H7H7"/>
<dbReference type="PANTHER" id="PTHR34384">
    <property type="entry name" value="L-2,3-DIAMINOPROPANOATE--CITRATE LIGASE"/>
    <property type="match status" value="1"/>
</dbReference>
<sequence>MSAIHLTSVEDMIHSHTYAKARRRVLVQLIEALLYERLAAFTMNEAAEREGEEIRIEGRDAGGAPVFYVCEGRRTASFGRIRLSGGPIMRVHEGEVEEAKDPALLLVEIARVREAPSGPLAVFAREIEQTLLKEAAALHWRGRQGEARRGERGHDDLEGDVIEAHPYHPCFKSRIGFTLADNEAYGPEFHPRIKLLWLAVRKEDMEVAASGDADWERIIREDVGEAAYALFEERLAARSLDPSGFAFVPVHPWQWREQVASVFYRELAAGRIVELGEGEALYSPQQSIRSLANRSDPAKLTVKLSLGIRNTSSLRTISPRHARNGPATSDRLSAIVRGDEYLRDKLGLVLLKERLGMSYRYELLPEPVRAAATGSLGAIWRDSIHRCLAVGEEAVPFTALCHVGENGRPYIDRWLKSAGLAEWLKRLLDVTLRPVLHLLFAHGVALESHAQNLTLIHRNGAPVRLAAKDFSGGVLFYNGEAADPALPETDQKGEVRDVVHNALFFMNLAELARLLDKHYGWPEERFWQATAEAVRRYERDFPELRQEFAAYDLFGEKVFVGLLAARRMRGESGPRDHWVSNALYDYRHRREGEPS</sequence>
<name>A0A927H7H7_9BACL</name>
<evidence type="ECO:0000256" key="1">
    <source>
        <dbReference type="ARBA" id="ARBA00004924"/>
    </source>
</evidence>
<dbReference type="RefSeq" id="WP_190863561.1">
    <property type="nucleotide sequence ID" value="NZ_JACXIY010000021.1"/>
</dbReference>
<evidence type="ECO:0000259" key="4">
    <source>
        <dbReference type="Pfam" id="PF06276"/>
    </source>
</evidence>
<feature type="domain" description="Aerobactin siderophore biosynthesis IucA/IucC-like C-terminal" evidence="4">
    <location>
        <begin position="422"/>
        <end position="567"/>
    </location>
</feature>
<evidence type="ECO:0000313" key="6">
    <source>
        <dbReference type="Proteomes" id="UP000632125"/>
    </source>
</evidence>
<protein>
    <submittedName>
        <fullName evidence="5">IucA/IucC family siderophore biosynthesis protein</fullName>
    </submittedName>
</protein>
<dbReference type="InterPro" id="IPR037455">
    <property type="entry name" value="LucA/IucC-like"/>
</dbReference>
<feature type="domain" description="Aerobactin siderophore biosynthesis IucA/IucC N-terminal" evidence="3">
    <location>
        <begin position="155"/>
        <end position="402"/>
    </location>
</feature>
<evidence type="ECO:0000259" key="3">
    <source>
        <dbReference type="Pfam" id="PF04183"/>
    </source>
</evidence>
<dbReference type="Proteomes" id="UP000632125">
    <property type="component" value="Unassembled WGS sequence"/>
</dbReference>
<reference evidence="5" key="1">
    <citation type="submission" date="2020-09" db="EMBL/GenBank/DDBJ databases">
        <title>A novel bacterium of genus Paenibacillus, isolated from South China Sea.</title>
        <authorList>
            <person name="Huang H."/>
            <person name="Mo K."/>
            <person name="Hu Y."/>
        </authorList>
    </citation>
    <scope>NUCLEOTIDE SEQUENCE</scope>
    <source>
        <strain evidence="5">IB182493</strain>
    </source>
</reference>
<organism evidence="5 6">
    <name type="scientific">Paenibacillus arenilitoris</name>
    <dbReference type="NCBI Taxonomy" id="2772299"/>
    <lineage>
        <taxon>Bacteria</taxon>
        <taxon>Bacillati</taxon>
        <taxon>Bacillota</taxon>
        <taxon>Bacilli</taxon>
        <taxon>Bacillales</taxon>
        <taxon>Paenibacillaceae</taxon>
        <taxon>Paenibacillus</taxon>
    </lineage>
</organism>
<dbReference type="Gene3D" id="3.30.310.280">
    <property type="match status" value="1"/>
</dbReference>
<comment type="caution">
    <text evidence="5">The sequence shown here is derived from an EMBL/GenBank/DDBJ whole genome shotgun (WGS) entry which is preliminary data.</text>
</comment>
<dbReference type="Pfam" id="PF06276">
    <property type="entry name" value="FhuF"/>
    <property type="match status" value="1"/>
</dbReference>
<evidence type="ECO:0000256" key="2">
    <source>
        <dbReference type="ARBA" id="ARBA00007832"/>
    </source>
</evidence>
<accession>A0A927H7H7</accession>
<dbReference type="GO" id="GO:0019290">
    <property type="term" value="P:siderophore biosynthetic process"/>
    <property type="evidence" value="ECO:0007669"/>
    <property type="project" value="InterPro"/>
</dbReference>
<evidence type="ECO:0000313" key="5">
    <source>
        <dbReference type="EMBL" id="MBD2870542.1"/>
    </source>
</evidence>
<proteinExistence type="inferred from homology"/>
<dbReference type="Gene3D" id="1.10.510.40">
    <property type="match status" value="1"/>
</dbReference>
<dbReference type="GO" id="GO:0016881">
    <property type="term" value="F:acid-amino acid ligase activity"/>
    <property type="evidence" value="ECO:0007669"/>
    <property type="project" value="UniProtKB-ARBA"/>
</dbReference>